<dbReference type="InterPro" id="IPR023772">
    <property type="entry name" value="DNA-bd_HTH_TetR-type_CS"/>
</dbReference>
<dbReference type="PANTHER" id="PTHR30055:SF240">
    <property type="entry name" value="HTH-TYPE TRANSCRIPTIONAL REGULATOR ACRR"/>
    <property type="match status" value="1"/>
</dbReference>
<dbReference type="InterPro" id="IPR013572">
    <property type="entry name" value="Tscrpt_reg_MAATS_C"/>
</dbReference>
<feature type="DNA-binding region" description="H-T-H motif" evidence="5">
    <location>
        <begin position="33"/>
        <end position="52"/>
    </location>
</feature>
<gene>
    <name evidence="7" type="ORF">A7E75_06910</name>
</gene>
<dbReference type="OrthoDB" id="9798857at2"/>
<keyword evidence="1" id="KW-0678">Repressor</keyword>
<dbReference type="AlphaFoldDB" id="A0A1L3GFP6"/>
<dbReference type="STRING" id="29542.A6070_00855"/>
<evidence type="ECO:0000256" key="2">
    <source>
        <dbReference type="ARBA" id="ARBA00023015"/>
    </source>
</evidence>
<keyword evidence="3 5" id="KW-0238">DNA-binding</keyword>
<reference evidence="7 8" key="1">
    <citation type="journal article" date="2017" name="Genome Announc.">
        <title>Complete Genome Sequences of Two Acetylene-Fermenting Pelobacter acetylenicus Strains.</title>
        <authorList>
            <person name="Sutton J.M."/>
            <person name="Baesman S.M."/>
            <person name="Fierst J.L."/>
            <person name="Poret-Peterson A.T."/>
            <person name="Oremland R.S."/>
            <person name="Dunlap D.S."/>
            <person name="Akob D.M."/>
        </authorList>
    </citation>
    <scope>NUCLEOTIDE SEQUENCE [LARGE SCALE GENOMIC DNA]</scope>
    <source>
        <strain evidence="7 8">DSM 3247</strain>
    </source>
</reference>
<evidence type="ECO:0000259" key="6">
    <source>
        <dbReference type="PROSITE" id="PS50977"/>
    </source>
</evidence>
<dbReference type="InterPro" id="IPR050109">
    <property type="entry name" value="HTH-type_TetR-like_transc_reg"/>
</dbReference>
<dbReference type="Gene3D" id="1.10.357.10">
    <property type="entry name" value="Tetracycline Repressor, domain 2"/>
    <property type="match status" value="1"/>
</dbReference>
<dbReference type="PROSITE" id="PS50977">
    <property type="entry name" value="HTH_TETR_2"/>
    <property type="match status" value="1"/>
</dbReference>
<accession>A0A1L3GFP6</accession>
<name>A0A1L3GFP6_SYNAC</name>
<sequence length="203" mass="23826">MARKTREESEQTRQDILNVALDLFHARGYARTTLEQIARGAGVTRGAIYWHFKDKVDLFLGLKEDVERSTETRLEDLLLRTVNELSDMRDNLLRLFRCLENDERARKYFELIFFRAEYTEELQPIMDQFRLKLQRLEQKDAEDFARLQQAGIIAARHDGAQIALALRCLVLGLLHTWLINVDEFQIVRKGGELIEQYLESLRG</sequence>
<dbReference type="PROSITE" id="PS01081">
    <property type="entry name" value="HTH_TETR_1"/>
    <property type="match status" value="1"/>
</dbReference>
<evidence type="ECO:0000256" key="3">
    <source>
        <dbReference type="ARBA" id="ARBA00023125"/>
    </source>
</evidence>
<dbReference type="InterPro" id="IPR036271">
    <property type="entry name" value="Tet_transcr_reg_TetR-rel_C_sf"/>
</dbReference>
<dbReference type="GO" id="GO:0003700">
    <property type="term" value="F:DNA-binding transcription factor activity"/>
    <property type="evidence" value="ECO:0007669"/>
    <property type="project" value="TreeGrafter"/>
</dbReference>
<dbReference type="GO" id="GO:0000976">
    <property type="term" value="F:transcription cis-regulatory region binding"/>
    <property type="evidence" value="ECO:0007669"/>
    <property type="project" value="TreeGrafter"/>
</dbReference>
<dbReference type="SUPFAM" id="SSF48498">
    <property type="entry name" value="Tetracyclin repressor-like, C-terminal domain"/>
    <property type="match status" value="1"/>
</dbReference>
<dbReference type="Pfam" id="PF00440">
    <property type="entry name" value="TetR_N"/>
    <property type="match status" value="1"/>
</dbReference>
<evidence type="ECO:0000256" key="4">
    <source>
        <dbReference type="ARBA" id="ARBA00023163"/>
    </source>
</evidence>
<dbReference type="EMBL" id="CP015518">
    <property type="protein sequence ID" value="APG24784.1"/>
    <property type="molecule type" value="Genomic_DNA"/>
</dbReference>
<keyword evidence="2" id="KW-0805">Transcription regulation</keyword>
<proteinExistence type="predicted"/>
<dbReference type="RefSeq" id="WP_072286630.1">
    <property type="nucleotide sequence ID" value="NZ_CP015455.1"/>
</dbReference>
<dbReference type="KEGG" id="pace:A6070_00855"/>
<dbReference type="SUPFAM" id="SSF46689">
    <property type="entry name" value="Homeodomain-like"/>
    <property type="match status" value="1"/>
</dbReference>
<keyword evidence="8" id="KW-1185">Reference proteome</keyword>
<organism evidence="7 8">
    <name type="scientific">Syntrophotalea acetylenica</name>
    <name type="common">Pelobacter acetylenicus</name>
    <dbReference type="NCBI Taxonomy" id="29542"/>
    <lineage>
        <taxon>Bacteria</taxon>
        <taxon>Pseudomonadati</taxon>
        <taxon>Thermodesulfobacteriota</taxon>
        <taxon>Desulfuromonadia</taxon>
        <taxon>Desulfuromonadales</taxon>
        <taxon>Syntrophotaleaceae</taxon>
        <taxon>Syntrophotalea</taxon>
    </lineage>
</organism>
<dbReference type="Proteomes" id="UP000182264">
    <property type="component" value="Chromosome"/>
</dbReference>
<protein>
    <recommendedName>
        <fullName evidence="6">HTH tetR-type domain-containing protein</fullName>
    </recommendedName>
</protein>
<dbReference type="InterPro" id="IPR001647">
    <property type="entry name" value="HTH_TetR"/>
</dbReference>
<dbReference type="PANTHER" id="PTHR30055">
    <property type="entry name" value="HTH-TYPE TRANSCRIPTIONAL REGULATOR RUTR"/>
    <property type="match status" value="1"/>
</dbReference>
<dbReference type="PRINTS" id="PR00455">
    <property type="entry name" value="HTHTETR"/>
</dbReference>
<dbReference type="InterPro" id="IPR009057">
    <property type="entry name" value="Homeodomain-like_sf"/>
</dbReference>
<evidence type="ECO:0000313" key="7">
    <source>
        <dbReference type="EMBL" id="APG24784.1"/>
    </source>
</evidence>
<evidence type="ECO:0000313" key="8">
    <source>
        <dbReference type="Proteomes" id="UP000182264"/>
    </source>
</evidence>
<evidence type="ECO:0000256" key="1">
    <source>
        <dbReference type="ARBA" id="ARBA00022491"/>
    </source>
</evidence>
<feature type="domain" description="HTH tetR-type" evidence="6">
    <location>
        <begin position="10"/>
        <end position="70"/>
    </location>
</feature>
<dbReference type="Pfam" id="PF08361">
    <property type="entry name" value="TetR_C_2"/>
    <property type="match status" value="1"/>
</dbReference>
<keyword evidence="4" id="KW-0804">Transcription</keyword>
<evidence type="ECO:0000256" key="5">
    <source>
        <dbReference type="PROSITE-ProRule" id="PRU00335"/>
    </source>
</evidence>